<evidence type="ECO:0000259" key="3">
    <source>
        <dbReference type="PROSITE" id="PS50195"/>
    </source>
</evidence>
<reference evidence="4" key="1">
    <citation type="submission" date="2021-01" db="EMBL/GenBank/DDBJ databases">
        <authorList>
            <consortium name="Genoscope - CEA"/>
            <person name="William W."/>
        </authorList>
    </citation>
    <scope>NUCLEOTIDE SEQUENCE</scope>
</reference>
<evidence type="ECO:0000313" key="4">
    <source>
        <dbReference type="EMBL" id="CAD8162140.1"/>
    </source>
</evidence>
<dbReference type="GO" id="GO:0005737">
    <property type="term" value="C:cytoplasm"/>
    <property type="evidence" value="ECO:0007669"/>
    <property type="project" value="TreeGrafter"/>
</dbReference>
<dbReference type="SMART" id="SM00325">
    <property type="entry name" value="RhoGEF"/>
    <property type="match status" value="1"/>
</dbReference>
<dbReference type="PROSITE" id="PS50195">
    <property type="entry name" value="PX"/>
    <property type="match status" value="1"/>
</dbReference>
<evidence type="ECO:0008006" key="6">
    <source>
        <dbReference type="Google" id="ProtNLM"/>
    </source>
</evidence>
<feature type="domain" description="PX" evidence="3">
    <location>
        <begin position="608"/>
        <end position="730"/>
    </location>
</feature>
<dbReference type="Pfam" id="PF00787">
    <property type="entry name" value="PX"/>
    <property type="match status" value="1"/>
</dbReference>
<dbReference type="PANTHER" id="PTHR12673">
    <property type="entry name" value="FACIOGENITAL DYSPLASIA PROTEIN"/>
    <property type="match status" value="1"/>
</dbReference>
<dbReference type="Proteomes" id="UP000689195">
    <property type="component" value="Unassembled WGS sequence"/>
</dbReference>
<dbReference type="GO" id="GO:0035091">
    <property type="term" value="F:phosphatidylinositol binding"/>
    <property type="evidence" value="ECO:0007669"/>
    <property type="project" value="InterPro"/>
</dbReference>
<dbReference type="InterPro" id="IPR000219">
    <property type="entry name" value="DH_dom"/>
</dbReference>
<evidence type="ECO:0000256" key="1">
    <source>
        <dbReference type="SAM" id="Coils"/>
    </source>
</evidence>
<gene>
    <name evidence="4" type="ORF">PPENT_87.1.T0370220</name>
</gene>
<keyword evidence="5" id="KW-1185">Reference proteome</keyword>
<dbReference type="PANTHER" id="PTHR12673:SF159">
    <property type="entry name" value="LD03170P"/>
    <property type="match status" value="1"/>
</dbReference>
<keyword evidence="1" id="KW-0175">Coiled coil</keyword>
<sequence>MKQSQDVENLQNETIKREQYISKEEVDGRELIKSNYQEPAVIVKYQSQIIDSDEEDIKKETDKDCEEVEFKVLSTKTQTTTLLQCDLIQQNNVEIEKDFDYLKPLDYEEVLKQSQINFSLNKQSSQKDDSIDKSSFRTVIITQVDSEDDEESNEELGDQVNLEIGSLSNQESEVTADNRIMMSVMQSKFSKQIQKQLKIQQSLNNQNKSNQLDDIFKSKIVLINKTPMIIREDEIYIRKIRKIQNYFRFVKPYKKQKKQHRYRVNIINELIQTEKNYVNDLNSIREHIQKPLLSLIQCQDHVKFMFNLDSIYHFNFEFLKILLMKEQSVKDQPYAKIMDEISNLLAGFKFYFDYCKDFQASKKMRDHYSSTNQVYQTFFINLLEKQPNFFNNLDIESYLIKPVQRLPKYILLYKDLLKHTNKDHPDYKNIEQCLKLFQQINDKNNSQIKAYLEQLKLMELQNQFRQYLIIVEPNRVFNFEEFCSIYTDKIQNNIILYAFNNLLLFAQNKQNGQQVYIFHLQLTYQSYVKDKENTDYFEHFFEIVNKTESIIIINQDNESKIQLIAKIQDIIQKLKEKQINMEKLRKSTSNLVDVCDNSKEQNQSNNDYEIKVIIVGTEIRNIKSNPYTVYIVQILIQEYQTKIFVRYSQIVSLQSIVNKYDSNLKMPVLSTLNWFHSIDSKVIDERKLLIEKFLSSVLNSTKCQNTSEYQKQISELLNLNQDFFKIPNKQNQNPQSKLDEEDIRKMILQSQFSPDIQPNLLQSMIMKRKSTVIIQAAKASFQRQSLTIIEQDNSIVIGQDATKQPYFINVNLMDDRTIIVGFKKQTLTLFIKNEVAKFVGLKQWLDFRLFIVDQNQDQRVIDDDEKISSILDAHTQQNTGLINTLKKIFNNQQKFQFIFRKYSYLSWKQEEADYNQDQQRLNYIIHEIIWEIRNEKFQYTFNEYCLITALYFYSINITQDQISSLMYKVIPKNYLKSKKVEIWLKEIVNNINSLQLWLKQIQKEDQLSSNQQNKKSNTSISQLAQLLIMNLFKNNSLFGMQQFFVECNKQTIQLIQIHFNIQINSNIFIGLNYNGFHILNPYNKLLIYKCQYEMLSEMKACTTEFSCIIESVKLSFKTQFSFEIKSLILEYKQLQEFTKQIAYGLN</sequence>
<feature type="coiled-coil region" evidence="1">
    <location>
        <begin position="557"/>
        <end position="587"/>
    </location>
</feature>
<proteinExistence type="predicted"/>
<dbReference type="Pfam" id="PF00621">
    <property type="entry name" value="RhoGEF"/>
    <property type="match status" value="1"/>
</dbReference>
<accession>A0A8S1UBB3</accession>
<dbReference type="CDD" id="cd06093">
    <property type="entry name" value="PX_domain"/>
    <property type="match status" value="1"/>
</dbReference>
<dbReference type="PROSITE" id="PS50010">
    <property type="entry name" value="DH_2"/>
    <property type="match status" value="1"/>
</dbReference>
<dbReference type="EMBL" id="CAJJDO010000037">
    <property type="protein sequence ID" value="CAD8162140.1"/>
    <property type="molecule type" value="Genomic_DNA"/>
</dbReference>
<dbReference type="InterPro" id="IPR001683">
    <property type="entry name" value="PX_dom"/>
</dbReference>
<dbReference type="OrthoDB" id="1716625at2759"/>
<evidence type="ECO:0000259" key="2">
    <source>
        <dbReference type="PROSITE" id="PS50010"/>
    </source>
</evidence>
<dbReference type="InterPro" id="IPR051092">
    <property type="entry name" value="FYVE_RhoGEF_PH"/>
</dbReference>
<dbReference type="CDD" id="cd00160">
    <property type="entry name" value="RhoGEF"/>
    <property type="match status" value="1"/>
</dbReference>
<name>A0A8S1UBB3_9CILI</name>
<comment type="caution">
    <text evidence="4">The sequence shown here is derived from an EMBL/GenBank/DDBJ whole genome shotgun (WGS) entry which is preliminary data.</text>
</comment>
<feature type="domain" description="DH" evidence="2">
    <location>
        <begin position="262"/>
        <end position="447"/>
    </location>
</feature>
<dbReference type="AlphaFoldDB" id="A0A8S1UBB3"/>
<dbReference type="GO" id="GO:0005085">
    <property type="term" value="F:guanyl-nucleotide exchange factor activity"/>
    <property type="evidence" value="ECO:0007669"/>
    <property type="project" value="InterPro"/>
</dbReference>
<evidence type="ECO:0000313" key="5">
    <source>
        <dbReference type="Proteomes" id="UP000689195"/>
    </source>
</evidence>
<protein>
    <recommendedName>
        <fullName evidence="6">DH domain-containing protein</fullName>
    </recommendedName>
</protein>
<organism evidence="4 5">
    <name type="scientific">Paramecium pentaurelia</name>
    <dbReference type="NCBI Taxonomy" id="43138"/>
    <lineage>
        <taxon>Eukaryota</taxon>
        <taxon>Sar</taxon>
        <taxon>Alveolata</taxon>
        <taxon>Ciliophora</taxon>
        <taxon>Intramacronucleata</taxon>
        <taxon>Oligohymenophorea</taxon>
        <taxon>Peniculida</taxon>
        <taxon>Parameciidae</taxon>
        <taxon>Paramecium</taxon>
    </lineage>
</organism>